<reference evidence="2 3" key="1">
    <citation type="journal article" date="2017" name="Mol. Ecol.">
        <title>Comparative and population genomic landscape of Phellinus noxius: A hypervariable fungus causing root rot in trees.</title>
        <authorList>
            <person name="Chung C.L."/>
            <person name="Lee T.J."/>
            <person name="Akiba M."/>
            <person name="Lee H.H."/>
            <person name="Kuo T.H."/>
            <person name="Liu D."/>
            <person name="Ke H.M."/>
            <person name="Yokoi T."/>
            <person name="Roa M.B."/>
            <person name="Lu M.J."/>
            <person name="Chang Y.Y."/>
            <person name="Ann P.J."/>
            <person name="Tsai J.N."/>
            <person name="Chen C.Y."/>
            <person name="Tzean S.S."/>
            <person name="Ota Y."/>
            <person name="Hattori T."/>
            <person name="Sahashi N."/>
            <person name="Liou R.F."/>
            <person name="Kikuchi T."/>
            <person name="Tsai I.J."/>
        </authorList>
    </citation>
    <scope>NUCLEOTIDE SEQUENCE [LARGE SCALE GENOMIC DNA]</scope>
    <source>
        <strain evidence="2 3">FFPRI411160</strain>
    </source>
</reference>
<comment type="caution">
    <text evidence="2">The sequence shown here is derived from an EMBL/GenBank/DDBJ whole genome shotgun (WGS) entry which is preliminary data.</text>
</comment>
<evidence type="ECO:0000313" key="2">
    <source>
        <dbReference type="EMBL" id="PAV17303.1"/>
    </source>
</evidence>
<organism evidence="2 3">
    <name type="scientific">Pyrrhoderma noxium</name>
    <dbReference type="NCBI Taxonomy" id="2282107"/>
    <lineage>
        <taxon>Eukaryota</taxon>
        <taxon>Fungi</taxon>
        <taxon>Dikarya</taxon>
        <taxon>Basidiomycota</taxon>
        <taxon>Agaricomycotina</taxon>
        <taxon>Agaricomycetes</taxon>
        <taxon>Hymenochaetales</taxon>
        <taxon>Hymenochaetaceae</taxon>
        <taxon>Pyrrhoderma</taxon>
    </lineage>
</organism>
<feature type="compositionally biased region" description="Polar residues" evidence="1">
    <location>
        <begin position="82"/>
        <end position="98"/>
    </location>
</feature>
<feature type="region of interest" description="Disordered" evidence="1">
    <location>
        <begin position="33"/>
        <end position="133"/>
    </location>
</feature>
<feature type="compositionally biased region" description="Low complexity" evidence="1">
    <location>
        <begin position="99"/>
        <end position="112"/>
    </location>
</feature>
<accession>A0A286UCI9</accession>
<dbReference type="AlphaFoldDB" id="A0A286UCI9"/>
<gene>
    <name evidence="2" type="ORF">PNOK_0736700</name>
</gene>
<proteinExistence type="predicted"/>
<evidence type="ECO:0000313" key="3">
    <source>
        <dbReference type="Proteomes" id="UP000217199"/>
    </source>
</evidence>
<evidence type="ECO:0000256" key="1">
    <source>
        <dbReference type="SAM" id="MobiDB-lite"/>
    </source>
</evidence>
<dbReference type="Proteomes" id="UP000217199">
    <property type="component" value="Unassembled WGS sequence"/>
</dbReference>
<feature type="compositionally biased region" description="Basic and acidic residues" evidence="1">
    <location>
        <begin position="113"/>
        <end position="127"/>
    </location>
</feature>
<protein>
    <submittedName>
        <fullName evidence="2">Uncharacterized protein</fullName>
    </submittedName>
</protein>
<dbReference type="EMBL" id="NBII01000007">
    <property type="protein sequence ID" value="PAV17303.1"/>
    <property type="molecule type" value="Genomic_DNA"/>
</dbReference>
<sequence length="133" mass="14346">MLRRVGRPVWGACTPSRRTNFVLNTTTISHRRFSVVPPDSSSASRGQEKLKNSREGEKGGEQRPEAAEERVRSISGDESESTKAGTEASSTQVNDGYLSSTVPSSFSTSSFTESEKLNDVKAGRGNEESSSSL</sequence>
<dbReference type="InParanoid" id="A0A286UCI9"/>
<keyword evidence="3" id="KW-1185">Reference proteome</keyword>
<feature type="compositionally biased region" description="Basic and acidic residues" evidence="1">
    <location>
        <begin position="46"/>
        <end position="72"/>
    </location>
</feature>
<name>A0A286UCI9_9AGAM</name>